<keyword evidence="2" id="KW-0411">Iron-sulfur</keyword>
<reference evidence="4 5" key="1">
    <citation type="submission" date="2024-02" db="EMBL/GenBank/DDBJ databases">
        <title>STSV induces naive adaptation in Sulfolobus.</title>
        <authorList>
            <person name="Xiang X."/>
            <person name="Song M."/>
        </authorList>
    </citation>
    <scope>NUCLEOTIDE SEQUENCE [LARGE SCALE GENOMIC DNA]</scope>
    <source>
        <strain evidence="4 5">RT2</strain>
    </source>
</reference>
<dbReference type="InterPro" id="IPR006656">
    <property type="entry name" value="Mopterin_OxRdtase"/>
</dbReference>
<name>A0AAX4L0J6_9CREN</name>
<dbReference type="SUPFAM" id="SSF53706">
    <property type="entry name" value="Formate dehydrogenase/DMSO reductase, domains 1-3"/>
    <property type="match status" value="1"/>
</dbReference>
<dbReference type="PANTHER" id="PTHR43742">
    <property type="entry name" value="TRIMETHYLAMINE-N-OXIDE REDUCTASE"/>
    <property type="match status" value="1"/>
</dbReference>
<sequence>MVHACTRDCYDTCIFDDNHTPLNIFPINGFTCSRGIADLKRNYMNRIDTAYIEGKPVSIEQALDLIANEIRKRRKEEILHVDYDGNQGLLTWYFPARLWNVMGTASTDYSICSSEGHEAIKLHYGSSVGAFPEDFLKFESFVIWGSESAFSFIHGWNLIKDKFKITIDVRLSETAKRSDKRYIVKPGSDAYLAIGIMKKLFEKNWANTSLLDEPTKLKEYVFSFKDDEIEENTGLSKSQIEELAEIYYERRPLTIIGFALGRSLNGGDAISLISLIPALLGMRRGFYYSNSQGLGIDFRYLRGLHKYSPSRIVGMADVGKEVEEGKITFMFVWNSNPLHSLPMSDRIQEAVKEGKLFLVVHDPFWSETAKIANVVLPAPTYLEKEDIVYSYWHNYLVYNRPILPKIGITEIELMRKLANRLEILDEILYENEWLAISKATNVDVEELKIKGFIKVTPKYPDGKVKVEPLPKQLVKPNEYVVVFSSHPNYTNSQFKEVYGNKATVVYNSEYEGVGFLHTKYGKVKVLFKKDSSMQKGVLFVFKSSLFDLNGKPFNSIIGFTKGKYGNTPILNTDSIRIIKEIEVDNNSRE</sequence>
<dbReference type="GeneID" id="89337014"/>
<dbReference type="EMBL" id="CP146016">
    <property type="protein sequence ID" value="WWQ59718.1"/>
    <property type="molecule type" value="Genomic_DNA"/>
</dbReference>
<dbReference type="GO" id="GO:0016491">
    <property type="term" value="F:oxidoreductase activity"/>
    <property type="evidence" value="ECO:0007669"/>
    <property type="project" value="InterPro"/>
</dbReference>
<dbReference type="RefSeq" id="WP_338599244.1">
    <property type="nucleotide sequence ID" value="NZ_CP146016.1"/>
</dbReference>
<dbReference type="Gene3D" id="3.40.228.10">
    <property type="entry name" value="Dimethylsulfoxide Reductase, domain 2"/>
    <property type="match status" value="1"/>
</dbReference>
<accession>A0AAX4L0J6</accession>
<dbReference type="InterPro" id="IPR050612">
    <property type="entry name" value="Prok_Mopterin_Oxidored"/>
</dbReference>
<dbReference type="Gene3D" id="3.40.50.740">
    <property type="match status" value="1"/>
</dbReference>
<evidence type="ECO:0000313" key="4">
    <source>
        <dbReference type="EMBL" id="WWQ59718.1"/>
    </source>
</evidence>
<dbReference type="GO" id="GO:0051536">
    <property type="term" value="F:iron-sulfur cluster binding"/>
    <property type="evidence" value="ECO:0007669"/>
    <property type="project" value="UniProtKB-KW"/>
</dbReference>
<protein>
    <submittedName>
        <fullName evidence="4">Molybdopterin-dependent oxidoreductase</fullName>
    </submittedName>
</protein>
<evidence type="ECO:0000313" key="5">
    <source>
        <dbReference type="Proteomes" id="UP001432202"/>
    </source>
</evidence>
<organism evidence="4 5">
    <name type="scientific">Sulfolobus tengchongensis</name>
    <dbReference type="NCBI Taxonomy" id="207809"/>
    <lineage>
        <taxon>Archaea</taxon>
        <taxon>Thermoproteota</taxon>
        <taxon>Thermoprotei</taxon>
        <taxon>Sulfolobales</taxon>
        <taxon>Sulfolobaceae</taxon>
        <taxon>Sulfolobus</taxon>
    </lineage>
</organism>
<feature type="domain" description="Molybdopterin oxidoreductase" evidence="3">
    <location>
        <begin position="134"/>
        <end position="388"/>
    </location>
</feature>
<evidence type="ECO:0000259" key="3">
    <source>
        <dbReference type="Pfam" id="PF00384"/>
    </source>
</evidence>
<dbReference type="Pfam" id="PF00384">
    <property type="entry name" value="Molybdopterin"/>
    <property type="match status" value="1"/>
</dbReference>
<keyword evidence="1" id="KW-0408">Iron</keyword>
<gene>
    <name evidence="4" type="ORF">V6M85_09555</name>
</gene>
<dbReference type="PANTHER" id="PTHR43742:SF6">
    <property type="entry name" value="OXIDOREDUCTASE YYAE-RELATED"/>
    <property type="match status" value="1"/>
</dbReference>
<dbReference type="AlphaFoldDB" id="A0AAX4L0J6"/>
<dbReference type="Proteomes" id="UP001432202">
    <property type="component" value="Chromosome"/>
</dbReference>
<keyword evidence="2" id="KW-0479">Metal-binding</keyword>
<proteinExistence type="predicted"/>
<dbReference type="Gene3D" id="3.30.2070.10">
    <property type="entry name" value="Formate dehydrogenase/DMSO reductase"/>
    <property type="match status" value="1"/>
</dbReference>
<evidence type="ECO:0000256" key="1">
    <source>
        <dbReference type="ARBA" id="ARBA00023004"/>
    </source>
</evidence>
<keyword evidence="5" id="KW-1185">Reference proteome</keyword>
<evidence type="ECO:0000256" key="2">
    <source>
        <dbReference type="ARBA" id="ARBA00023014"/>
    </source>
</evidence>